<dbReference type="InterPro" id="IPR050168">
    <property type="entry name" value="AAA_ATPase_domain"/>
</dbReference>
<comment type="caution">
    <text evidence="7">The sequence shown here is derived from an EMBL/GenBank/DDBJ whole genome shotgun (WGS) entry which is preliminary data.</text>
</comment>
<dbReference type="PANTHER" id="PTHR23077">
    <property type="entry name" value="AAA-FAMILY ATPASE"/>
    <property type="match status" value="1"/>
</dbReference>
<dbReference type="PANTHER" id="PTHR23077:SF27">
    <property type="entry name" value="ATPASE FAMILY GENE 2 PROTEIN HOMOLOG A"/>
    <property type="match status" value="1"/>
</dbReference>
<evidence type="ECO:0008006" key="9">
    <source>
        <dbReference type="Google" id="ProtNLM"/>
    </source>
</evidence>
<comment type="subcellular location">
    <subcellularLocation>
        <location evidence="1">Cytoplasm</location>
    </subcellularLocation>
</comment>
<protein>
    <recommendedName>
        <fullName evidence="9">AAA ATPase domain-containing protein</fullName>
    </recommendedName>
</protein>
<proteinExistence type="predicted"/>
<dbReference type="PROSITE" id="PS00674">
    <property type="entry name" value="AAA"/>
    <property type="match status" value="2"/>
</dbReference>
<dbReference type="Gene3D" id="3.40.50.300">
    <property type="entry name" value="P-loop containing nucleotide triphosphate hydrolases"/>
    <property type="match status" value="2"/>
</dbReference>
<dbReference type="SMART" id="SM01073">
    <property type="entry name" value="CDC48_N"/>
    <property type="match status" value="1"/>
</dbReference>
<dbReference type="InterPro" id="IPR009010">
    <property type="entry name" value="Asp_de-COase-like_dom_sf"/>
</dbReference>
<dbReference type="SMART" id="SM00382">
    <property type="entry name" value="AAA"/>
    <property type="match status" value="2"/>
</dbReference>
<dbReference type="InterPro" id="IPR003959">
    <property type="entry name" value="ATPase_AAA_core"/>
</dbReference>
<sequence>MQEPSIKLTVSELNRNESTTANTRKLNVSYLSVRAMQQNDITIGDIIYIVNSNSNSSNGNSGSCCVSVAWPQQKLQSGHILLDSIQRENCNVRIGDTVLLYKTPFQVINSDSFNKRIMNMYPHLDATRLQVICETPSSIAYVDQLNDLGMLSPLIISQITDRYFIKSNSFTININHLPIKFKITNIINSSTSSNSNSNSSSNIDNKKEEDISLLFNNLNISSTSSPNVLPIFRVNLNTDIEYTSSREKETKDTKDTKVLGSSDSNLNFNLIGGLKQQVEQVKELIELSFFKGDLLKSFGVKAPRGILFYGPPGTGKTLLARIVASQTKATLFTINGADILDKYYGMTEKTLQNIFQQASKQAPSIIFIDEMDALCPKRDESSTEVEKRVVGSLLTLMDGTESSEKVVVIGCTNRPDSLDPALRRPGRFDNEIEIPIPNVSGREEILKIFLSKIPNQLTEEQVTAIASKTHGYVGADLEALVKESTLKCFHRLDITNQSSALLDNVSIDFDDMLGALAICKPSSMREVVVEIPKVHWNDIGGQDDIKQKLREAIEWPLKYPQSFERMGIKPPKGILLYGPPGCSKTLMAKALATESGLNFIAIKGPELLSKWVGESERAVRDIFKKARQNSPSILFFDEIDGLAISRSDEGSGAVERVVSQLLTEMDGINPLSNVTIVGATNRPDIIDKAILRPGRIDRILYISPPDFESRKEIFNIHLKKVPHNDIDINHLSNITDGHSGAEIISICREASICAMKEDVNATMVKMSHFEEAIKNSKKGITQEMLDFYKRYQDQSNLQVL</sequence>
<feature type="domain" description="AAA+ ATPase" evidence="5">
    <location>
        <begin position="570"/>
        <end position="706"/>
    </location>
</feature>
<dbReference type="InterPro" id="IPR003593">
    <property type="entry name" value="AAA+_ATPase"/>
</dbReference>
<dbReference type="Pfam" id="PF00004">
    <property type="entry name" value="AAA"/>
    <property type="match status" value="2"/>
</dbReference>
<dbReference type="Gene3D" id="2.40.40.20">
    <property type="match status" value="1"/>
</dbReference>
<dbReference type="InterPro" id="IPR027417">
    <property type="entry name" value="P-loop_NTPase"/>
</dbReference>
<dbReference type="GO" id="GO:0005524">
    <property type="term" value="F:ATP binding"/>
    <property type="evidence" value="ECO:0007669"/>
    <property type="project" value="UniProtKB-KW"/>
</dbReference>
<keyword evidence="3" id="KW-0547">Nucleotide-binding</keyword>
<dbReference type="GO" id="GO:0005737">
    <property type="term" value="C:cytoplasm"/>
    <property type="evidence" value="ECO:0007669"/>
    <property type="project" value="UniProtKB-SubCell"/>
</dbReference>
<reference evidence="7" key="1">
    <citation type="submission" date="2020-01" db="EMBL/GenBank/DDBJ databases">
        <title>Development of genomics and gene disruption for Polysphondylium violaceum indicates a role for the polyketide synthase stlB in stalk morphogenesis.</title>
        <authorList>
            <person name="Narita B."/>
            <person name="Kawabe Y."/>
            <person name="Kin K."/>
            <person name="Saito T."/>
            <person name="Gibbs R."/>
            <person name="Kuspa A."/>
            <person name="Muzny D."/>
            <person name="Queller D."/>
            <person name="Richards S."/>
            <person name="Strassman J."/>
            <person name="Sucgang R."/>
            <person name="Worley K."/>
            <person name="Schaap P."/>
        </authorList>
    </citation>
    <scope>NUCLEOTIDE SEQUENCE</scope>
    <source>
        <strain evidence="7">QSvi11</strain>
    </source>
</reference>
<dbReference type="GO" id="GO:0016887">
    <property type="term" value="F:ATP hydrolysis activity"/>
    <property type="evidence" value="ECO:0007669"/>
    <property type="project" value="InterPro"/>
</dbReference>
<dbReference type="InterPro" id="IPR003338">
    <property type="entry name" value="CDC4_N-term_subdom"/>
</dbReference>
<dbReference type="CDD" id="cd19503">
    <property type="entry name" value="RecA-like_CDC48_NLV2_r1-like"/>
    <property type="match status" value="1"/>
</dbReference>
<evidence type="ECO:0000256" key="4">
    <source>
        <dbReference type="ARBA" id="ARBA00022840"/>
    </source>
</evidence>
<dbReference type="FunFam" id="3.40.50.300:FF:000567">
    <property type="entry name" value="ATPase, AAA family protein"/>
    <property type="match status" value="1"/>
</dbReference>
<dbReference type="InterPro" id="IPR041569">
    <property type="entry name" value="AAA_lid_3"/>
</dbReference>
<dbReference type="CDD" id="cd19511">
    <property type="entry name" value="RecA-like_CDC48_r2-like"/>
    <property type="match status" value="1"/>
</dbReference>
<feature type="domain" description="AAA+ ATPase" evidence="5">
    <location>
        <begin position="302"/>
        <end position="438"/>
    </location>
</feature>
<keyword evidence="2" id="KW-0963">Cytoplasm</keyword>
<gene>
    <name evidence="7" type="ORF">CYY_009023</name>
</gene>
<dbReference type="FunFam" id="3.40.50.300:FF:003455">
    <property type="entry name" value="Nuclear vcp-like-like protein"/>
    <property type="match status" value="1"/>
</dbReference>
<feature type="domain" description="CDC48 N-terminal subdomain" evidence="6">
    <location>
        <begin position="7"/>
        <end position="105"/>
    </location>
</feature>
<evidence type="ECO:0000259" key="6">
    <source>
        <dbReference type="SMART" id="SM01073"/>
    </source>
</evidence>
<dbReference type="OrthoDB" id="27435at2759"/>
<keyword evidence="4" id="KW-0067">ATP-binding</keyword>
<dbReference type="SUPFAM" id="SSF50692">
    <property type="entry name" value="ADC-like"/>
    <property type="match status" value="1"/>
</dbReference>
<evidence type="ECO:0000313" key="8">
    <source>
        <dbReference type="Proteomes" id="UP000695562"/>
    </source>
</evidence>
<evidence type="ECO:0000256" key="1">
    <source>
        <dbReference type="ARBA" id="ARBA00004496"/>
    </source>
</evidence>
<dbReference type="Proteomes" id="UP000695562">
    <property type="component" value="Unassembled WGS sequence"/>
</dbReference>
<dbReference type="FunFam" id="1.10.8.60:FF:000300">
    <property type="entry name" value="Transitional endoplasmic reticulum ATPase TER94-like Protein"/>
    <property type="match status" value="1"/>
</dbReference>
<organism evidence="7 8">
    <name type="scientific">Polysphondylium violaceum</name>
    <dbReference type="NCBI Taxonomy" id="133409"/>
    <lineage>
        <taxon>Eukaryota</taxon>
        <taxon>Amoebozoa</taxon>
        <taxon>Evosea</taxon>
        <taxon>Eumycetozoa</taxon>
        <taxon>Dictyostelia</taxon>
        <taxon>Dictyosteliales</taxon>
        <taxon>Dictyosteliaceae</taxon>
        <taxon>Polysphondylium</taxon>
    </lineage>
</organism>
<keyword evidence="8" id="KW-1185">Reference proteome</keyword>
<dbReference type="AlphaFoldDB" id="A0A8J4V0U2"/>
<evidence type="ECO:0000313" key="7">
    <source>
        <dbReference type="EMBL" id="KAF2069662.1"/>
    </source>
</evidence>
<dbReference type="Pfam" id="PF17862">
    <property type="entry name" value="AAA_lid_3"/>
    <property type="match status" value="2"/>
</dbReference>
<evidence type="ECO:0000259" key="5">
    <source>
        <dbReference type="SMART" id="SM00382"/>
    </source>
</evidence>
<dbReference type="InterPro" id="IPR003960">
    <property type="entry name" value="ATPase_AAA_CS"/>
</dbReference>
<evidence type="ECO:0000256" key="2">
    <source>
        <dbReference type="ARBA" id="ARBA00022490"/>
    </source>
</evidence>
<evidence type="ECO:0000256" key="3">
    <source>
        <dbReference type="ARBA" id="ARBA00022741"/>
    </source>
</evidence>
<accession>A0A8J4V0U2</accession>
<dbReference type="EMBL" id="AJWJ01000619">
    <property type="protein sequence ID" value="KAF2069662.1"/>
    <property type="molecule type" value="Genomic_DNA"/>
</dbReference>
<dbReference type="Gene3D" id="1.10.8.60">
    <property type="match status" value="2"/>
</dbReference>
<name>A0A8J4V0U2_9MYCE</name>
<dbReference type="SUPFAM" id="SSF52540">
    <property type="entry name" value="P-loop containing nucleoside triphosphate hydrolases"/>
    <property type="match status" value="2"/>
</dbReference>